<dbReference type="InterPro" id="IPR006139">
    <property type="entry name" value="D-isomer_2_OHA_DH_cat_dom"/>
</dbReference>
<evidence type="ECO:0000259" key="5">
    <source>
        <dbReference type="Pfam" id="PF02826"/>
    </source>
</evidence>
<dbReference type="InterPro" id="IPR029752">
    <property type="entry name" value="D-isomer_DH_CS1"/>
</dbReference>
<evidence type="ECO:0000313" key="6">
    <source>
        <dbReference type="EMBL" id="KJY61991.1"/>
    </source>
</evidence>
<gene>
    <name evidence="6" type="ORF">JG30_10500</name>
</gene>
<protein>
    <submittedName>
        <fullName evidence="6">D-lactate dehydrogenase</fullName>
    </submittedName>
</protein>
<evidence type="ECO:0000256" key="1">
    <source>
        <dbReference type="ARBA" id="ARBA00005854"/>
    </source>
</evidence>
<feature type="domain" description="D-isomer specific 2-hydroxyacid dehydrogenase catalytic" evidence="4">
    <location>
        <begin position="6"/>
        <end position="330"/>
    </location>
</feature>
<dbReference type="PROSITE" id="PS00065">
    <property type="entry name" value="D_2_HYDROXYACID_DH_1"/>
    <property type="match status" value="1"/>
</dbReference>
<dbReference type="InterPro" id="IPR006140">
    <property type="entry name" value="D-isomer_DH_NAD-bd"/>
</dbReference>
<name>A0A0F4LWS2_9LACO</name>
<dbReference type="InterPro" id="IPR036291">
    <property type="entry name" value="NAD(P)-bd_dom_sf"/>
</dbReference>
<evidence type="ECO:0000259" key="4">
    <source>
        <dbReference type="Pfam" id="PF00389"/>
    </source>
</evidence>
<dbReference type="STRING" id="1218492.JG30_10500"/>
<dbReference type="Proteomes" id="UP000033558">
    <property type="component" value="Unassembled WGS sequence"/>
</dbReference>
<reference evidence="6 7" key="1">
    <citation type="submission" date="2015-01" db="EMBL/GenBank/DDBJ databases">
        <title>Comparative genomics of the lactic acid bacteria isolated from the honey bee gut.</title>
        <authorList>
            <person name="Ellegaard K.M."/>
            <person name="Tamarit D."/>
            <person name="Javelind E."/>
            <person name="Olofsson T."/>
            <person name="Andersson S.G."/>
            <person name="Vasquez A."/>
        </authorList>
    </citation>
    <scope>NUCLEOTIDE SEQUENCE [LARGE SCALE GENOMIC DNA]</scope>
    <source>
        <strain evidence="6 7">Bin4</strain>
    </source>
</reference>
<keyword evidence="2" id="KW-0520">NAD</keyword>
<comment type="similarity">
    <text evidence="1 3">Belongs to the D-isomer specific 2-hydroxyacid dehydrogenase family.</text>
</comment>
<dbReference type="GO" id="GO:0008720">
    <property type="term" value="F:D-lactate dehydrogenase (NAD+) activity"/>
    <property type="evidence" value="ECO:0007669"/>
    <property type="project" value="TreeGrafter"/>
</dbReference>
<dbReference type="RefSeq" id="WP_046316813.1">
    <property type="nucleotide sequence ID" value="NZ_JBHSZT010000001.1"/>
</dbReference>
<dbReference type="GO" id="GO:0051287">
    <property type="term" value="F:NAD binding"/>
    <property type="evidence" value="ECO:0007669"/>
    <property type="project" value="InterPro"/>
</dbReference>
<proteinExistence type="inferred from homology"/>
<dbReference type="PATRIC" id="fig|1218492.5.peg.1192"/>
<dbReference type="Pfam" id="PF00389">
    <property type="entry name" value="2-Hacid_dh"/>
    <property type="match status" value="1"/>
</dbReference>
<feature type="domain" description="D-isomer specific 2-hydroxyacid dehydrogenase NAD-binding" evidence="5">
    <location>
        <begin position="120"/>
        <end position="299"/>
    </location>
</feature>
<dbReference type="AlphaFoldDB" id="A0A0F4LWS2"/>
<comment type="caution">
    <text evidence="6">The sequence shown here is derived from an EMBL/GenBank/DDBJ whole genome shotgun (WGS) entry which is preliminary data.</text>
</comment>
<sequence>MTFKIAVYGVRDNEVDYFKKLNQYQYELKLLPELLTHDNIDTAQGMDAVLLRANCVADAQNLQKLHDWQIKYVFTRTVGFNHIDLQAAQDNGQIVARVPSYSPHAVSDLAFTLGLTLQQRRVSWATHASHQKNFIVQPSEFTREIHDLKVGIIGTGRIGLTEAQNYHALGTKVIGYDVFQSEAAKKIVDFKSQEEVFQTADIVSLHVPYFPGKNDRFVNADLINLMKPQAVLVNTARAEIVDISAVVAALQNDRLSGFATDVLDHEADYFGKKVDQIKDLNLQALIDLYPRVLITPHLGSYTEEALVDMIKISFDNFHEVLATGTCDNLVQPDK</sequence>
<dbReference type="HOGENOM" id="CLU_019796_1_1_9"/>
<dbReference type="SUPFAM" id="SSF52283">
    <property type="entry name" value="Formate/glycerate dehydrogenase catalytic domain-like"/>
    <property type="match status" value="1"/>
</dbReference>
<dbReference type="PANTHER" id="PTHR43026">
    <property type="entry name" value="2-HYDROXYACID DEHYDROGENASE HOMOLOG 1-RELATED"/>
    <property type="match status" value="1"/>
</dbReference>
<dbReference type="InterPro" id="IPR058205">
    <property type="entry name" value="D-LDH-like"/>
</dbReference>
<evidence type="ECO:0000313" key="7">
    <source>
        <dbReference type="Proteomes" id="UP000033558"/>
    </source>
</evidence>
<dbReference type="PANTHER" id="PTHR43026:SF1">
    <property type="entry name" value="2-HYDROXYACID DEHYDROGENASE HOMOLOG 1-RELATED"/>
    <property type="match status" value="1"/>
</dbReference>
<dbReference type="EMBL" id="JXJQ01000008">
    <property type="protein sequence ID" value="KJY61991.1"/>
    <property type="molecule type" value="Genomic_DNA"/>
</dbReference>
<dbReference type="Gene3D" id="3.40.50.720">
    <property type="entry name" value="NAD(P)-binding Rossmann-like Domain"/>
    <property type="match status" value="2"/>
</dbReference>
<dbReference type="Pfam" id="PF02826">
    <property type="entry name" value="2-Hacid_dh_C"/>
    <property type="match status" value="1"/>
</dbReference>
<keyword evidence="7" id="KW-1185">Reference proteome</keyword>
<dbReference type="SUPFAM" id="SSF51735">
    <property type="entry name" value="NAD(P)-binding Rossmann-fold domains"/>
    <property type="match status" value="1"/>
</dbReference>
<evidence type="ECO:0000256" key="2">
    <source>
        <dbReference type="ARBA" id="ARBA00023027"/>
    </source>
</evidence>
<organism evidence="6 7">
    <name type="scientific">Bombilactobacillus mellifer</name>
    <dbReference type="NCBI Taxonomy" id="1218492"/>
    <lineage>
        <taxon>Bacteria</taxon>
        <taxon>Bacillati</taxon>
        <taxon>Bacillota</taxon>
        <taxon>Bacilli</taxon>
        <taxon>Lactobacillales</taxon>
        <taxon>Lactobacillaceae</taxon>
        <taxon>Bombilactobacillus</taxon>
    </lineage>
</organism>
<dbReference type="OrthoDB" id="9805416at2"/>
<keyword evidence="3" id="KW-0560">Oxidoreductase</keyword>
<accession>A0A0F4LWS2</accession>
<evidence type="ECO:0000256" key="3">
    <source>
        <dbReference type="RuleBase" id="RU003719"/>
    </source>
</evidence>